<dbReference type="EMBL" id="JAKFHA010000013">
    <property type="protein sequence ID" value="MCF2529770.1"/>
    <property type="molecule type" value="Genomic_DNA"/>
</dbReference>
<evidence type="ECO:0008006" key="4">
    <source>
        <dbReference type="Google" id="ProtNLM"/>
    </source>
</evidence>
<keyword evidence="3" id="KW-1185">Reference proteome</keyword>
<organism evidence="2 3">
    <name type="scientific">Yinghuangia soli</name>
    <dbReference type="NCBI Taxonomy" id="2908204"/>
    <lineage>
        <taxon>Bacteria</taxon>
        <taxon>Bacillati</taxon>
        <taxon>Actinomycetota</taxon>
        <taxon>Actinomycetes</taxon>
        <taxon>Kitasatosporales</taxon>
        <taxon>Streptomycetaceae</taxon>
        <taxon>Yinghuangia</taxon>
    </lineage>
</organism>
<dbReference type="PROSITE" id="PS51257">
    <property type="entry name" value="PROKAR_LIPOPROTEIN"/>
    <property type="match status" value="1"/>
</dbReference>
<proteinExistence type="predicted"/>
<sequence>MSRTSRSVPTLALAALLAGFALTGCADSKSGAAAVVDGDRIEISSLNARVEQAADTREKAGGQQVPGVDATRAQLAYMLEERVTKEAADRAGITATATDVVDWKRVWTVQNRGASLTDVAARSGIAGDQLDRLVATEVLQDKLVLQQAAKEGKVPTDAMLTRILSDTAATLKITVNPRYGSSWSPTDEGGALSPTQYAWLTPKFIA</sequence>
<reference evidence="2" key="1">
    <citation type="submission" date="2022-01" db="EMBL/GenBank/DDBJ databases">
        <title>Genome-Based Taxonomic Classification of the Phylum Actinobacteria.</title>
        <authorList>
            <person name="Gao Y."/>
        </authorList>
    </citation>
    <scope>NUCLEOTIDE SEQUENCE</scope>
    <source>
        <strain evidence="2">KLBMP 8922</strain>
    </source>
</reference>
<evidence type="ECO:0000313" key="2">
    <source>
        <dbReference type="EMBL" id="MCF2529770.1"/>
    </source>
</evidence>
<evidence type="ECO:0000313" key="3">
    <source>
        <dbReference type="Proteomes" id="UP001165378"/>
    </source>
</evidence>
<name>A0AA41U1P0_9ACTN</name>
<evidence type="ECO:0000256" key="1">
    <source>
        <dbReference type="SAM" id="SignalP"/>
    </source>
</evidence>
<dbReference type="Proteomes" id="UP001165378">
    <property type="component" value="Unassembled WGS sequence"/>
</dbReference>
<protein>
    <recommendedName>
        <fullName evidence="4">Lipoprotein</fullName>
    </recommendedName>
</protein>
<dbReference type="AlphaFoldDB" id="A0AA41U1P0"/>
<gene>
    <name evidence="2" type="ORF">LZ495_21465</name>
</gene>
<feature type="signal peptide" evidence="1">
    <location>
        <begin position="1"/>
        <end position="26"/>
    </location>
</feature>
<comment type="caution">
    <text evidence="2">The sequence shown here is derived from an EMBL/GenBank/DDBJ whole genome shotgun (WGS) entry which is preliminary data.</text>
</comment>
<accession>A0AA41U1P0</accession>
<dbReference type="RefSeq" id="WP_235054223.1">
    <property type="nucleotide sequence ID" value="NZ_JAKFHA010000013.1"/>
</dbReference>
<keyword evidence="1" id="KW-0732">Signal</keyword>
<feature type="chain" id="PRO_5041306478" description="Lipoprotein" evidence="1">
    <location>
        <begin position="27"/>
        <end position="206"/>
    </location>
</feature>